<keyword evidence="2" id="KW-0614">Plasmid</keyword>
<evidence type="ECO:0000313" key="2">
    <source>
        <dbReference type="EMBL" id="VFU17578.1"/>
    </source>
</evidence>
<organism evidence="2 3">
    <name type="scientific">Methylocella tundrae</name>
    <dbReference type="NCBI Taxonomy" id="227605"/>
    <lineage>
        <taxon>Bacteria</taxon>
        <taxon>Pseudomonadati</taxon>
        <taxon>Pseudomonadota</taxon>
        <taxon>Alphaproteobacteria</taxon>
        <taxon>Hyphomicrobiales</taxon>
        <taxon>Beijerinckiaceae</taxon>
        <taxon>Methylocella</taxon>
    </lineage>
</organism>
<gene>
    <name evidence="2" type="ORF">MTUNDRAET4_0117</name>
</gene>
<dbReference type="AlphaFoldDB" id="A0A4U8Z8S4"/>
<feature type="region of interest" description="Disordered" evidence="1">
    <location>
        <begin position="83"/>
        <end position="128"/>
    </location>
</feature>
<evidence type="ECO:0000256" key="1">
    <source>
        <dbReference type="SAM" id="MobiDB-lite"/>
    </source>
</evidence>
<dbReference type="EMBL" id="LR536452">
    <property type="protein sequence ID" value="VFU17578.1"/>
    <property type="molecule type" value="Genomic_DNA"/>
</dbReference>
<proteinExistence type="predicted"/>
<accession>A0A4U8Z8S4</accession>
<geneLocation type="plasmid" evidence="2 3">
    <name>3</name>
</geneLocation>
<protein>
    <submittedName>
        <fullName evidence="2">Uncharacterized protein</fullName>
    </submittedName>
</protein>
<sequence length="128" mass="14060">MLILLSLVLMTKVADYARSFWVKDRAATASGGEWGSRFYRTKKHKMMRALARALRSTKLGEPFLGYVSTVLLGTSGPWCTRLSEWPPSKSTADPQTRKPVTKPNPAGQGQGDLMGALDRGTSISMGWI</sequence>
<dbReference type="Proteomes" id="UP000294360">
    <property type="component" value="Plasmid 3"/>
</dbReference>
<name>A0A4U8Z8S4_METTU</name>
<dbReference type="KEGG" id="mtun:MTUNDRAET4_0117.2"/>
<reference evidence="2 3" key="1">
    <citation type="submission" date="2019-03" db="EMBL/GenBank/DDBJ databases">
        <authorList>
            <person name="Kox A.R. M."/>
        </authorList>
    </citation>
    <scope>NUCLEOTIDE SEQUENCE [LARGE SCALE GENOMIC DNA]</scope>
    <source>
        <strain evidence="2">MTUNDRAET4 annotated genome</strain>
        <plasmid evidence="3">3</plasmid>
    </source>
</reference>
<evidence type="ECO:0000313" key="3">
    <source>
        <dbReference type="Proteomes" id="UP000294360"/>
    </source>
</evidence>